<dbReference type="Proteomes" id="UP000887116">
    <property type="component" value="Unassembled WGS sequence"/>
</dbReference>
<comment type="caution">
    <text evidence="1">The sequence shown here is derived from an EMBL/GenBank/DDBJ whole genome shotgun (WGS) entry which is preliminary data.</text>
</comment>
<evidence type="ECO:0000313" key="1">
    <source>
        <dbReference type="EMBL" id="GFR04775.1"/>
    </source>
</evidence>
<accession>A0A8X6GM21</accession>
<protein>
    <submittedName>
        <fullName evidence="1">Uncharacterized protein</fullName>
    </submittedName>
</protein>
<dbReference type="OrthoDB" id="6432150at2759"/>
<sequence length="99" mass="11131">MFVLLESPLSPLPVPPLPHSPVGPYPPTNMYPFGIPPPRNYYGVGYVGPPSHASYRNPRSKSRYLRRSNATLDEVLEGLEKGLRAFHSEDLWKTLESLL</sequence>
<keyword evidence="2" id="KW-1185">Reference proteome</keyword>
<dbReference type="AlphaFoldDB" id="A0A8X6GM21"/>
<reference evidence="1" key="1">
    <citation type="submission" date="2020-07" db="EMBL/GenBank/DDBJ databases">
        <title>Multicomponent nature underlies the extraordinary mechanical properties of spider dragline silk.</title>
        <authorList>
            <person name="Kono N."/>
            <person name="Nakamura H."/>
            <person name="Mori M."/>
            <person name="Yoshida Y."/>
            <person name="Ohtoshi R."/>
            <person name="Malay A.D."/>
            <person name="Moran D.A.P."/>
            <person name="Tomita M."/>
            <person name="Numata K."/>
            <person name="Arakawa K."/>
        </authorList>
    </citation>
    <scope>NUCLEOTIDE SEQUENCE</scope>
</reference>
<name>A0A8X6GM21_TRICU</name>
<organism evidence="1 2">
    <name type="scientific">Trichonephila clavata</name>
    <name type="common">Joro spider</name>
    <name type="synonym">Nephila clavata</name>
    <dbReference type="NCBI Taxonomy" id="2740835"/>
    <lineage>
        <taxon>Eukaryota</taxon>
        <taxon>Metazoa</taxon>
        <taxon>Ecdysozoa</taxon>
        <taxon>Arthropoda</taxon>
        <taxon>Chelicerata</taxon>
        <taxon>Arachnida</taxon>
        <taxon>Araneae</taxon>
        <taxon>Araneomorphae</taxon>
        <taxon>Entelegynae</taxon>
        <taxon>Araneoidea</taxon>
        <taxon>Nephilidae</taxon>
        <taxon>Trichonephila</taxon>
    </lineage>
</organism>
<proteinExistence type="predicted"/>
<evidence type="ECO:0000313" key="2">
    <source>
        <dbReference type="Proteomes" id="UP000887116"/>
    </source>
</evidence>
<gene>
    <name evidence="1" type="primary">AVEN_63770_1</name>
    <name evidence="1" type="ORF">TNCT_145451</name>
</gene>
<dbReference type="EMBL" id="BMAO01015863">
    <property type="protein sequence ID" value="GFR04775.1"/>
    <property type="molecule type" value="Genomic_DNA"/>
</dbReference>